<dbReference type="STRING" id="394193.SAMN04489732_13038"/>
<accession>A0A1H8YNK2</accession>
<dbReference type="GO" id="GO:0016846">
    <property type="term" value="F:carbon-sulfur lyase activity"/>
    <property type="evidence" value="ECO:0007669"/>
    <property type="project" value="InterPro"/>
</dbReference>
<evidence type="ECO:0000259" key="5">
    <source>
        <dbReference type="PROSITE" id="PS51891"/>
    </source>
</evidence>
<dbReference type="PANTHER" id="PTHR33337">
    <property type="entry name" value="GFA DOMAIN-CONTAINING PROTEIN"/>
    <property type="match status" value="1"/>
</dbReference>
<dbReference type="SUPFAM" id="SSF51316">
    <property type="entry name" value="Mss4-like"/>
    <property type="match status" value="1"/>
</dbReference>
<dbReference type="InterPro" id="IPR011057">
    <property type="entry name" value="Mss4-like_sf"/>
</dbReference>
<dbReference type="OrthoDB" id="9786619at2"/>
<proteinExistence type="inferred from homology"/>
<name>A0A1H8YNK2_9PSEU</name>
<protein>
    <submittedName>
        <fullName evidence="6">Uncharacterized conserved protein</fullName>
    </submittedName>
</protein>
<evidence type="ECO:0000256" key="1">
    <source>
        <dbReference type="ARBA" id="ARBA00005495"/>
    </source>
</evidence>
<evidence type="ECO:0000313" key="7">
    <source>
        <dbReference type="Proteomes" id="UP000198582"/>
    </source>
</evidence>
<evidence type="ECO:0000256" key="2">
    <source>
        <dbReference type="ARBA" id="ARBA00022723"/>
    </source>
</evidence>
<dbReference type="AlphaFoldDB" id="A0A1H8YNK2"/>
<evidence type="ECO:0000256" key="4">
    <source>
        <dbReference type="ARBA" id="ARBA00023239"/>
    </source>
</evidence>
<sequence>MTADTTDVDTAARTGGCLCRQLRFRATGEPDYPHTCSCRHCQHLGGGPMMSWVSFPLTGFSWWAGSEPSWYYTFEGETKRGFCPNCGTQVCALDDDGDSIAITLSALDSADDLTPVNQSFRDDAVSWLPQVPDTRHSAVG</sequence>
<dbReference type="Proteomes" id="UP000198582">
    <property type="component" value="Unassembled WGS sequence"/>
</dbReference>
<dbReference type="EMBL" id="FOEF01000030">
    <property type="protein sequence ID" value="SEP53736.1"/>
    <property type="molecule type" value="Genomic_DNA"/>
</dbReference>
<keyword evidence="3" id="KW-0862">Zinc</keyword>
<dbReference type="PROSITE" id="PS51891">
    <property type="entry name" value="CENP_V_GFA"/>
    <property type="match status" value="1"/>
</dbReference>
<comment type="similarity">
    <text evidence="1">Belongs to the Gfa family.</text>
</comment>
<dbReference type="GO" id="GO:0046872">
    <property type="term" value="F:metal ion binding"/>
    <property type="evidence" value="ECO:0007669"/>
    <property type="project" value="UniProtKB-KW"/>
</dbReference>
<dbReference type="Pfam" id="PF04828">
    <property type="entry name" value="GFA"/>
    <property type="match status" value="1"/>
</dbReference>
<keyword evidence="2" id="KW-0479">Metal-binding</keyword>
<evidence type="ECO:0000313" key="6">
    <source>
        <dbReference type="EMBL" id="SEP53736.1"/>
    </source>
</evidence>
<organism evidence="6 7">
    <name type="scientific">Amycolatopsis saalfeldensis</name>
    <dbReference type="NCBI Taxonomy" id="394193"/>
    <lineage>
        <taxon>Bacteria</taxon>
        <taxon>Bacillati</taxon>
        <taxon>Actinomycetota</taxon>
        <taxon>Actinomycetes</taxon>
        <taxon>Pseudonocardiales</taxon>
        <taxon>Pseudonocardiaceae</taxon>
        <taxon>Amycolatopsis</taxon>
    </lineage>
</organism>
<evidence type="ECO:0000256" key="3">
    <source>
        <dbReference type="ARBA" id="ARBA00022833"/>
    </source>
</evidence>
<reference evidence="7" key="1">
    <citation type="submission" date="2016-10" db="EMBL/GenBank/DDBJ databases">
        <authorList>
            <person name="Varghese N."/>
            <person name="Submissions S."/>
        </authorList>
    </citation>
    <scope>NUCLEOTIDE SEQUENCE [LARGE SCALE GENOMIC DNA]</scope>
    <source>
        <strain evidence="7">DSM 44993</strain>
    </source>
</reference>
<dbReference type="RefSeq" id="WP_091628576.1">
    <property type="nucleotide sequence ID" value="NZ_FOEF01000030.1"/>
</dbReference>
<dbReference type="PANTHER" id="PTHR33337:SF40">
    <property type="entry name" value="CENP-V_GFA DOMAIN-CONTAINING PROTEIN-RELATED"/>
    <property type="match status" value="1"/>
</dbReference>
<dbReference type="InterPro" id="IPR006913">
    <property type="entry name" value="CENP-V/GFA"/>
</dbReference>
<feature type="domain" description="CENP-V/GFA" evidence="5">
    <location>
        <begin position="13"/>
        <end position="122"/>
    </location>
</feature>
<gene>
    <name evidence="6" type="ORF">SAMN04489732_13038</name>
</gene>
<keyword evidence="4" id="KW-0456">Lyase</keyword>
<dbReference type="Gene3D" id="3.90.1590.10">
    <property type="entry name" value="glutathione-dependent formaldehyde- activating enzyme (gfa)"/>
    <property type="match status" value="1"/>
</dbReference>
<keyword evidence="7" id="KW-1185">Reference proteome</keyword>